<comment type="caution">
    <text evidence="8">The sequence shown here is derived from an EMBL/GenBank/DDBJ whole genome shotgun (WGS) entry which is preliminary data.</text>
</comment>
<accession>A0A4U0WXW1</accession>
<dbReference type="SUPFAM" id="SSF51445">
    <property type="entry name" value="(Trans)glycosidases"/>
    <property type="match status" value="1"/>
</dbReference>
<evidence type="ECO:0000259" key="7">
    <source>
        <dbReference type="PROSITE" id="PS51760"/>
    </source>
</evidence>
<evidence type="ECO:0000256" key="1">
    <source>
        <dbReference type="ARBA" id="ARBA00007495"/>
    </source>
</evidence>
<dbReference type="EC" id="3.2.1.8" evidence="6"/>
<keyword evidence="2 6" id="KW-0378">Hydrolase</keyword>
<keyword evidence="9" id="KW-1185">Reference proteome</keyword>
<dbReference type="OrthoDB" id="2425929at2759"/>
<keyword evidence="8" id="KW-0858">Xylan degradation</keyword>
<dbReference type="GO" id="GO:0045493">
    <property type="term" value="P:xylan catabolic process"/>
    <property type="evidence" value="ECO:0007669"/>
    <property type="project" value="UniProtKB-KW"/>
</dbReference>
<protein>
    <recommendedName>
        <fullName evidence="6">Beta-xylanase</fullName>
        <ecNumber evidence="6">3.2.1.8</ecNumber>
    </recommendedName>
</protein>
<dbReference type="Gene3D" id="3.20.20.80">
    <property type="entry name" value="Glycosidases"/>
    <property type="match status" value="1"/>
</dbReference>
<dbReference type="Pfam" id="PF00331">
    <property type="entry name" value="Glyco_hydro_10"/>
    <property type="match status" value="1"/>
</dbReference>
<dbReference type="SMART" id="SM00633">
    <property type="entry name" value="Glyco_10"/>
    <property type="match status" value="1"/>
</dbReference>
<keyword evidence="5 6" id="KW-0624">Polysaccharide degradation</keyword>
<dbReference type="STRING" id="329884.A0A4U0WXW1"/>
<sequence length="310" mass="32635">VALQTGKSTGPVSSSVNTAFTGKGKKYFGTCADQGTLSSSQTEAIANADFGQVTPENSMKWDATEPSQGQFTFTGADYLANYAATNGKVLRCHNLLWHSQLPAWVSAITDATELTSVLETHISTVAGRYAGKCYGWDVVNEIFGEDGKLESNVFLDVIGDGYVKIAFDAAKKADPNAKLYINDFNLDDPNYAKTTGLAAQVKEWIAAGVPIDGIGSQTHLGAGVTTTQAALEVLAASVSEVAITELDIAGAAATDYEEVVKACLAVDKCIGITVWGVSDSQSWRASSTPLLFDSSFNPKAAYTALMSLLG</sequence>
<evidence type="ECO:0000313" key="9">
    <source>
        <dbReference type="Proteomes" id="UP000309340"/>
    </source>
</evidence>
<evidence type="ECO:0000256" key="3">
    <source>
        <dbReference type="ARBA" id="ARBA00023277"/>
    </source>
</evidence>
<feature type="non-terminal residue" evidence="8">
    <location>
        <position position="1"/>
    </location>
</feature>
<dbReference type="PROSITE" id="PS51760">
    <property type="entry name" value="GH10_2"/>
    <property type="match status" value="1"/>
</dbReference>
<dbReference type="PANTHER" id="PTHR31490:SF76">
    <property type="entry name" value="ENDO-1,4-BETA-XYLANASE C"/>
    <property type="match status" value="1"/>
</dbReference>
<dbReference type="InterPro" id="IPR017853">
    <property type="entry name" value="GH"/>
</dbReference>
<dbReference type="AlphaFoldDB" id="A0A4U0WXW1"/>
<keyword evidence="3 6" id="KW-0119">Carbohydrate metabolism</keyword>
<organism evidence="8 9">
    <name type="scientific">Friedmanniomyces simplex</name>
    <dbReference type="NCBI Taxonomy" id="329884"/>
    <lineage>
        <taxon>Eukaryota</taxon>
        <taxon>Fungi</taxon>
        <taxon>Dikarya</taxon>
        <taxon>Ascomycota</taxon>
        <taxon>Pezizomycotina</taxon>
        <taxon>Dothideomycetes</taxon>
        <taxon>Dothideomycetidae</taxon>
        <taxon>Mycosphaerellales</taxon>
        <taxon>Teratosphaeriaceae</taxon>
        <taxon>Friedmanniomyces</taxon>
    </lineage>
</organism>
<reference evidence="8 9" key="1">
    <citation type="submission" date="2017-03" db="EMBL/GenBank/DDBJ databases">
        <title>Genomes of endolithic fungi from Antarctica.</title>
        <authorList>
            <person name="Coleine C."/>
            <person name="Masonjones S."/>
            <person name="Stajich J.E."/>
        </authorList>
    </citation>
    <scope>NUCLEOTIDE SEQUENCE [LARGE SCALE GENOMIC DNA]</scope>
    <source>
        <strain evidence="8 9">CCFEE 5184</strain>
    </source>
</reference>
<evidence type="ECO:0000313" key="8">
    <source>
        <dbReference type="EMBL" id="TKA66695.1"/>
    </source>
</evidence>
<comment type="similarity">
    <text evidence="1 6">Belongs to the glycosyl hydrolase 10 (cellulase F) family.</text>
</comment>
<dbReference type="GO" id="GO:0031176">
    <property type="term" value="F:endo-1,4-beta-xylanase activity"/>
    <property type="evidence" value="ECO:0007669"/>
    <property type="project" value="UniProtKB-EC"/>
</dbReference>
<evidence type="ECO:0000256" key="2">
    <source>
        <dbReference type="ARBA" id="ARBA00022801"/>
    </source>
</evidence>
<comment type="catalytic activity">
    <reaction evidence="6">
        <text>Endohydrolysis of (1-&gt;4)-beta-D-xylosidic linkages in xylans.</text>
        <dbReference type="EC" id="3.2.1.8"/>
    </reaction>
</comment>
<keyword evidence="4 6" id="KW-0326">Glycosidase</keyword>
<dbReference type="PRINTS" id="PR00134">
    <property type="entry name" value="GLHYDRLASE10"/>
</dbReference>
<feature type="domain" description="GH10" evidence="7">
    <location>
        <begin position="31"/>
        <end position="308"/>
    </location>
</feature>
<dbReference type="PANTHER" id="PTHR31490">
    <property type="entry name" value="GLYCOSYL HYDROLASE"/>
    <property type="match status" value="1"/>
</dbReference>
<dbReference type="InterPro" id="IPR001000">
    <property type="entry name" value="GH10_dom"/>
</dbReference>
<evidence type="ECO:0000256" key="6">
    <source>
        <dbReference type="RuleBase" id="RU361174"/>
    </source>
</evidence>
<evidence type="ECO:0000256" key="5">
    <source>
        <dbReference type="ARBA" id="ARBA00023326"/>
    </source>
</evidence>
<proteinExistence type="inferred from homology"/>
<evidence type="ECO:0000256" key="4">
    <source>
        <dbReference type="ARBA" id="ARBA00023295"/>
    </source>
</evidence>
<dbReference type="Proteomes" id="UP000309340">
    <property type="component" value="Unassembled WGS sequence"/>
</dbReference>
<name>A0A4U0WXW1_9PEZI</name>
<gene>
    <name evidence="8" type="ORF">B0A55_07975</name>
</gene>
<dbReference type="EMBL" id="NAJQ01000626">
    <property type="protein sequence ID" value="TKA66695.1"/>
    <property type="molecule type" value="Genomic_DNA"/>
</dbReference>
<dbReference type="InterPro" id="IPR044846">
    <property type="entry name" value="GH10"/>
</dbReference>